<dbReference type="RefSeq" id="WP_250432040.1">
    <property type="nucleotide sequence ID" value="NZ_JALPRR010000005.1"/>
</dbReference>
<name>A0ABW5D2E1_9BACT</name>
<keyword evidence="2" id="KW-1185">Reference proteome</keyword>
<organism evidence="1 2">
    <name type="scientific">Pontibacter ruber</name>
    <dbReference type="NCBI Taxonomy" id="1343895"/>
    <lineage>
        <taxon>Bacteria</taxon>
        <taxon>Pseudomonadati</taxon>
        <taxon>Bacteroidota</taxon>
        <taxon>Cytophagia</taxon>
        <taxon>Cytophagales</taxon>
        <taxon>Hymenobacteraceae</taxon>
        <taxon>Pontibacter</taxon>
    </lineage>
</organism>
<accession>A0ABW5D2E1</accession>
<comment type="caution">
    <text evidence="1">The sequence shown here is derived from an EMBL/GenBank/DDBJ whole genome shotgun (WGS) entry which is preliminary data.</text>
</comment>
<reference evidence="2" key="1">
    <citation type="journal article" date="2019" name="Int. J. Syst. Evol. Microbiol.">
        <title>The Global Catalogue of Microorganisms (GCM) 10K type strain sequencing project: providing services to taxonomists for standard genome sequencing and annotation.</title>
        <authorList>
            <consortium name="The Broad Institute Genomics Platform"/>
            <consortium name="The Broad Institute Genome Sequencing Center for Infectious Disease"/>
            <person name="Wu L."/>
            <person name="Ma J."/>
        </authorList>
    </citation>
    <scope>NUCLEOTIDE SEQUENCE [LARGE SCALE GENOMIC DNA]</scope>
    <source>
        <strain evidence="2">CGMCC 4.1782</strain>
    </source>
</reference>
<dbReference type="Proteomes" id="UP001597374">
    <property type="component" value="Unassembled WGS sequence"/>
</dbReference>
<evidence type="ECO:0000313" key="2">
    <source>
        <dbReference type="Proteomes" id="UP001597374"/>
    </source>
</evidence>
<evidence type="ECO:0000313" key="1">
    <source>
        <dbReference type="EMBL" id="MFD2248514.1"/>
    </source>
</evidence>
<sequence length="198" mass="22322">MTAAASIPPTEAHSPDLPKPILFHPLKHHLQYIREFARQSTQLPEQELKKVFRRIGGSQMDLYLGALSPLQVSEEVILYLQQQGLLQPEVFKHYLGLGGYRLCTLSDGSVWALRWGVYEGRYVHLHPGRYSNHTIRVKANHLKTALAVAIASTTYKQPLSLELMNQVRTQWLDLSPVPGFTSEEGLGKIIELILDLSS</sequence>
<proteinExistence type="predicted"/>
<protein>
    <submittedName>
        <fullName evidence="1">Uncharacterized protein</fullName>
    </submittedName>
</protein>
<gene>
    <name evidence="1" type="ORF">ACFSKP_19765</name>
</gene>
<dbReference type="EMBL" id="JBHUIM010000004">
    <property type="protein sequence ID" value="MFD2248514.1"/>
    <property type="molecule type" value="Genomic_DNA"/>
</dbReference>